<gene>
    <name evidence="1" type="ORF">RhiXN_10700</name>
</gene>
<dbReference type="RefSeq" id="XP_043185861.1">
    <property type="nucleotide sequence ID" value="XM_043330516.1"/>
</dbReference>
<protein>
    <submittedName>
        <fullName evidence="1">Uncharacterized protein</fullName>
    </submittedName>
</protein>
<dbReference type="GeneID" id="67032979"/>
<evidence type="ECO:0000313" key="1">
    <source>
        <dbReference type="EMBL" id="QRW25624.1"/>
    </source>
</evidence>
<evidence type="ECO:0000313" key="2">
    <source>
        <dbReference type="Proteomes" id="UP000650533"/>
    </source>
</evidence>
<dbReference type="EMBL" id="CP059671">
    <property type="protein sequence ID" value="QRW25624.1"/>
    <property type="molecule type" value="Genomic_DNA"/>
</dbReference>
<name>A0A8H8P4Z5_9AGAM</name>
<dbReference type="KEGG" id="rsx:RhiXN_10700"/>
<accession>A0A8H8P4Z5</accession>
<sequence length="136" mass="15827">MPGGPKQERRVTLESRPTREWYRTWVTYSIPRVAANAGDTTTNEEESDNYELRAIRFWRFLHYLLLGMNLMIAFSCLDSRNSLNLMNKPIRARRDIARLWKIACFMDLGGTSVRLSALIVFGQTFTSRDIPQQIKP</sequence>
<proteinExistence type="predicted"/>
<dbReference type="AlphaFoldDB" id="A0A8H8P4Z5"/>
<reference evidence="1" key="1">
    <citation type="submission" date="2020-05" db="EMBL/GenBank/DDBJ databases">
        <title>Evolutionary and genomic comparisons of hybrid uninucleate and nonhybrid Rhizoctonia fungi.</title>
        <authorList>
            <person name="Li C."/>
            <person name="Chen X."/>
        </authorList>
    </citation>
    <scope>NUCLEOTIDE SEQUENCE</scope>
    <source>
        <strain evidence="1">AG-1 IA</strain>
    </source>
</reference>
<dbReference type="Proteomes" id="UP000650533">
    <property type="component" value="Chromosome 14"/>
</dbReference>
<organism evidence="1 2">
    <name type="scientific">Rhizoctonia solani</name>
    <dbReference type="NCBI Taxonomy" id="456999"/>
    <lineage>
        <taxon>Eukaryota</taxon>
        <taxon>Fungi</taxon>
        <taxon>Dikarya</taxon>
        <taxon>Basidiomycota</taxon>
        <taxon>Agaricomycotina</taxon>
        <taxon>Agaricomycetes</taxon>
        <taxon>Cantharellales</taxon>
        <taxon>Ceratobasidiaceae</taxon>
        <taxon>Rhizoctonia</taxon>
    </lineage>
</organism>